<dbReference type="PANTHER" id="PTHR46644:SF2">
    <property type="entry name" value="DNA REPAIR PROTEIN XRCC2"/>
    <property type="match status" value="1"/>
</dbReference>
<keyword evidence="9" id="KW-1185">Reference proteome</keyword>
<evidence type="ECO:0000256" key="5">
    <source>
        <dbReference type="SAM" id="MobiDB-lite"/>
    </source>
</evidence>
<dbReference type="PANTHER" id="PTHR46644">
    <property type="entry name" value="DNA REPAIR PROTEIN XRCC2"/>
    <property type="match status" value="1"/>
</dbReference>
<name>A0A1L9TLZ8_9EURO</name>
<dbReference type="STRING" id="1036612.A0A1L9TLZ8"/>
<dbReference type="EMBL" id="KV878584">
    <property type="protein sequence ID" value="OJJ60457.1"/>
    <property type="molecule type" value="Genomic_DNA"/>
</dbReference>
<feature type="compositionally biased region" description="Pro residues" evidence="5">
    <location>
        <begin position="134"/>
        <end position="151"/>
    </location>
</feature>
<dbReference type="Pfam" id="PF10406">
    <property type="entry name" value="TAF8_C"/>
    <property type="match status" value="1"/>
</dbReference>
<dbReference type="Gene3D" id="1.10.20.10">
    <property type="entry name" value="Histone, subunit A"/>
    <property type="match status" value="1"/>
</dbReference>
<evidence type="ECO:0000259" key="6">
    <source>
        <dbReference type="Pfam" id="PF07524"/>
    </source>
</evidence>
<feature type="domain" description="Transcription factor TFIID subunit 8 C-terminal" evidence="7">
    <location>
        <begin position="179"/>
        <end position="227"/>
    </location>
</feature>
<proteinExistence type="predicted"/>
<feature type="domain" description="Bromodomain associated" evidence="6">
    <location>
        <begin position="59"/>
        <end position="128"/>
    </location>
</feature>
<dbReference type="InterPro" id="IPR019473">
    <property type="entry name" value="TFIID_su8_C"/>
</dbReference>
<evidence type="ECO:0000313" key="9">
    <source>
        <dbReference type="Proteomes" id="UP000184356"/>
    </source>
</evidence>
<keyword evidence="4" id="KW-0539">Nucleus</keyword>
<evidence type="ECO:0000256" key="1">
    <source>
        <dbReference type="ARBA" id="ARBA00004123"/>
    </source>
</evidence>
<feature type="region of interest" description="Disordered" evidence="5">
    <location>
        <begin position="321"/>
        <end position="341"/>
    </location>
</feature>
<evidence type="ECO:0000256" key="2">
    <source>
        <dbReference type="ARBA" id="ARBA00023015"/>
    </source>
</evidence>
<dbReference type="GO" id="GO:0005815">
    <property type="term" value="C:microtubule organizing center"/>
    <property type="evidence" value="ECO:0007669"/>
    <property type="project" value="TreeGrafter"/>
</dbReference>
<dbReference type="CDD" id="cd08049">
    <property type="entry name" value="TAF8"/>
    <property type="match status" value="1"/>
</dbReference>
<protein>
    <recommendedName>
        <fullName evidence="10">Transcription initiation factor TFIID subunit 8</fullName>
    </recommendedName>
</protein>
<dbReference type="InterPro" id="IPR009072">
    <property type="entry name" value="Histone-fold"/>
</dbReference>
<evidence type="ECO:0000256" key="4">
    <source>
        <dbReference type="ARBA" id="ARBA00023242"/>
    </source>
</evidence>
<dbReference type="GO" id="GO:0046982">
    <property type="term" value="F:protein heterodimerization activity"/>
    <property type="evidence" value="ECO:0007669"/>
    <property type="project" value="InterPro"/>
</dbReference>
<dbReference type="CDD" id="cd00076">
    <property type="entry name" value="HFD_SF"/>
    <property type="match status" value="1"/>
</dbReference>
<organism evidence="8 9">
    <name type="scientific">Aspergillus sydowii CBS 593.65</name>
    <dbReference type="NCBI Taxonomy" id="1036612"/>
    <lineage>
        <taxon>Eukaryota</taxon>
        <taxon>Fungi</taxon>
        <taxon>Dikarya</taxon>
        <taxon>Ascomycota</taxon>
        <taxon>Pezizomycotina</taxon>
        <taxon>Eurotiomycetes</taxon>
        <taxon>Eurotiomycetidae</taxon>
        <taxon>Eurotiales</taxon>
        <taxon>Aspergillaceae</taxon>
        <taxon>Aspergillus</taxon>
        <taxon>Aspergillus subgen. Nidulantes</taxon>
    </lineage>
</organism>
<reference evidence="9" key="1">
    <citation type="journal article" date="2017" name="Genome Biol.">
        <title>Comparative genomics reveals high biological diversity and specific adaptations in the industrially and medically important fungal genus Aspergillus.</title>
        <authorList>
            <person name="de Vries R.P."/>
            <person name="Riley R."/>
            <person name="Wiebenga A."/>
            <person name="Aguilar-Osorio G."/>
            <person name="Amillis S."/>
            <person name="Uchima C.A."/>
            <person name="Anderluh G."/>
            <person name="Asadollahi M."/>
            <person name="Askin M."/>
            <person name="Barry K."/>
            <person name="Battaglia E."/>
            <person name="Bayram O."/>
            <person name="Benocci T."/>
            <person name="Braus-Stromeyer S.A."/>
            <person name="Caldana C."/>
            <person name="Canovas D."/>
            <person name="Cerqueira G.C."/>
            <person name="Chen F."/>
            <person name="Chen W."/>
            <person name="Choi C."/>
            <person name="Clum A."/>
            <person name="Dos Santos R.A."/>
            <person name="Damasio A.R."/>
            <person name="Diallinas G."/>
            <person name="Emri T."/>
            <person name="Fekete E."/>
            <person name="Flipphi M."/>
            <person name="Freyberg S."/>
            <person name="Gallo A."/>
            <person name="Gournas C."/>
            <person name="Habgood R."/>
            <person name="Hainaut M."/>
            <person name="Harispe M.L."/>
            <person name="Henrissat B."/>
            <person name="Hilden K.S."/>
            <person name="Hope R."/>
            <person name="Hossain A."/>
            <person name="Karabika E."/>
            <person name="Karaffa L."/>
            <person name="Karanyi Z."/>
            <person name="Krasevec N."/>
            <person name="Kuo A."/>
            <person name="Kusch H."/>
            <person name="LaButti K."/>
            <person name="Lagendijk E.L."/>
            <person name="Lapidus A."/>
            <person name="Levasseur A."/>
            <person name="Lindquist E."/>
            <person name="Lipzen A."/>
            <person name="Logrieco A.F."/>
            <person name="MacCabe A."/>
            <person name="Maekelae M.R."/>
            <person name="Malavazi I."/>
            <person name="Melin P."/>
            <person name="Meyer V."/>
            <person name="Mielnichuk N."/>
            <person name="Miskei M."/>
            <person name="Molnar A.P."/>
            <person name="Mule G."/>
            <person name="Ngan C.Y."/>
            <person name="Orejas M."/>
            <person name="Orosz E."/>
            <person name="Ouedraogo J.P."/>
            <person name="Overkamp K.M."/>
            <person name="Park H.-S."/>
            <person name="Perrone G."/>
            <person name="Piumi F."/>
            <person name="Punt P.J."/>
            <person name="Ram A.F."/>
            <person name="Ramon A."/>
            <person name="Rauscher S."/>
            <person name="Record E."/>
            <person name="Riano-Pachon D.M."/>
            <person name="Robert V."/>
            <person name="Roehrig J."/>
            <person name="Ruller R."/>
            <person name="Salamov A."/>
            <person name="Salih N.S."/>
            <person name="Samson R.A."/>
            <person name="Sandor E."/>
            <person name="Sanguinetti M."/>
            <person name="Schuetze T."/>
            <person name="Sepcic K."/>
            <person name="Shelest E."/>
            <person name="Sherlock G."/>
            <person name="Sophianopoulou V."/>
            <person name="Squina F.M."/>
            <person name="Sun H."/>
            <person name="Susca A."/>
            <person name="Todd R.B."/>
            <person name="Tsang A."/>
            <person name="Unkles S.E."/>
            <person name="van de Wiele N."/>
            <person name="van Rossen-Uffink D."/>
            <person name="Oliveira J.V."/>
            <person name="Vesth T.C."/>
            <person name="Visser J."/>
            <person name="Yu J.-H."/>
            <person name="Zhou M."/>
            <person name="Andersen M.R."/>
            <person name="Archer D.B."/>
            <person name="Baker S.E."/>
            <person name="Benoit I."/>
            <person name="Brakhage A.A."/>
            <person name="Braus G.H."/>
            <person name="Fischer R."/>
            <person name="Frisvad J.C."/>
            <person name="Goldman G.H."/>
            <person name="Houbraken J."/>
            <person name="Oakley B."/>
            <person name="Pocsi I."/>
            <person name="Scazzocchio C."/>
            <person name="Seiboth B."/>
            <person name="vanKuyk P.A."/>
            <person name="Wortman J."/>
            <person name="Dyer P.S."/>
            <person name="Grigoriev I.V."/>
        </authorList>
    </citation>
    <scope>NUCLEOTIDE SEQUENCE [LARGE SCALE GENOMIC DNA]</scope>
    <source>
        <strain evidence="9">CBS 593.65</strain>
    </source>
</reference>
<dbReference type="GO" id="GO:0042148">
    <property type="term" value="P:DNA strand invasion"/>
    <property type="evidence" value="ECO:0007669"/>
    <property type="project" value="TreeGrafter"/>
</dbReference>
<evidence type="ECO:0000313" key="8">
    <source>
        <dbReference type="EMBL" id="OJJ60457.1"/>
    </source>
</evidence>
<dbReference type="InterPro" id="IPR027417">
    <property type="entry name" value="P-loop_NTPase"/>
</dbReference>
<dbReference type="GO" id="GO:0005657">
    <property type="term" value="C:replication fork"/>
    <property type="evidence" value="ECO:0007669"/>
    <property type="project" value="InterPro"/>
</dbReference>
<dbReference type="Proteomes" id="UP000184356">
    <property type="component" value="Unassembled WGS sequence"/>
</dbReference>
<dbReference type="SUPFAM" id="SSF52540">
    <property type="entry name" value="P-loop containing nucleoside triphosphate hydrolases"/>
    <property type="match status" value="1"/>
</dbReference>
<evidence type="ECO:0000259" key="7">
    <source>
        <dbReference type="Pfam" id="PF10406"/>
    </source>
</evidence>
<dbReference type="OrthoDB" id="2193813at2759"/>
<dbReference type="Gene3D" id="3.40.50.300">
    <property type="entry name" value="P-loop containing nucleotide triphosphate hydrolases"/>
    <property type="match status" value="1"/>
</dbReference>
<keyword evidence="2" id="KW-0805">Transcription regulation</keyword>
<feature type="compositionally biased region" description="Basic and acidic residues" evidence="5">
    <location>
        <begin position="241"/>
        <end position="262"/>
    </location>
</feature>
<dbReference type="GeneID" id="63765212"/>
<accession>A0A1L9TLZ8</accession>
<feature type="compositionally biased region" description="Basic and acidic residues" evidence="5">
    <location>
        <begin position="200"/>
        <end position="225"/>
    </location>
</feature>
<evidence type="ECO:0000256" key="3">
    <source>
        <dbReference type="ARBA" id="ARBA00023163"/>
    </source>
</evidence>
<dbReference type="AlphaFoldDB" id="A0A1L9TLZ8"/>
<dbReference type="CDD" id="cd19490">
    <property type="entry name" value="XRCC2"/>
    <property type="match status" value="1"/>
</dbReference>
<gene>
    <name evidence="8" type="ORF">ASPSYDRAFT_56022</name>
</gene>
<dbReference type="GO" id="GO:0033063">
    <property type="term" value="C:Rad51B-Rad51C-Rad51D-XRCC2 complex"/>
    <property type="evidence" value="ECO:0007669"/>
    <property type="project" value="InterPro"/>
</dbReference>
<evidence type="ECO:0008006" key="10">
    <source>
        <dbReference type="Google" id="ProtNLM"/>
    </source>
</evidence>
<dbReference type="RefSeq" id="XP_040704263.1">
    <property type="nucleotide sequence ID" value="XM_040849139.1"/>
</dbReference>
<feature type="region of interest" description="Disordered" evidence="5">
    <location>
        <begin position="1"/>
        <end position="33"/>
    </location>
</feature>
<keyword evidence="3" id="KW-0804">Transcription</keyword>
<dbReference type="Pfam" id="PF07524">
    <property type="entry name" value="Bromo_TP"/>
    <property type="match status" value="1"/>
</dbReference>
<comment type="subcellular location">
    <subcellularLocation>
        <location evidence="1">Nucleus</location>
    </subcellularLocation>
</comment>
<dbReference type="InterPro" id="IPR030547">
    <property type="entry name" value="XRCC2"/>
</dbReference>
<sequence length="879" mass="98473">MAPPEPAVKRSFSTFSEQAADPDAKRIKRPYHHHHRLREPVDLSLPEPAIADDAYVDGVMSRIIGQSLQNSGFEIADPLAVESFRDAAEEYLFRLASYVRTSMLSSRRLQPIPHDFEYALKRHSLPVDSLLPHLEPPPKTEPIPTQLPSPPPEEEDDFKILPSLEPELSGEDDRARSPYIPKHFPEFPSKHTYRHTPVFTERERDQRKIRERAADDGRHGEEALRKLARAAFKDSQPGSGARDKKQWGRKPESFESMFEKTVKSLSKKAPKNAAVDSFNATEVEESGATAETEAKPGRTKGLAGIELPPIINCERGLWRRNATSSRQRPDEKSANAKQNPDLSRVESWVTSLFRSASSCACRIGSHEVVSTVNPPAHLRKSQPVRDFSTCNTGELDYLPSEQSHHRFANHNPRFGDPVLRRLAFFKLHSTALAALFSEVLGHDVHMFRKLFGREDGDEGCHCFGEKLLLEVHEEGLDELLHDLGSSQNTRTRFGIAPIDELLGIFLPSPQPLHNLSYVEENNAGGQVDLTSTAADREPAHIEVPVQPVFHSRPYPVVEISSTSSAAGKSQVLYHLIATAVLPSNFNGASLDGSDSAVVFIDNDGRFDAQRLRAVARGVIQNKLQTSVENFSPDTSLDESIDSLAFEALRHVHVFRPQSSLALLATLQSLDAYLLELNRHPSTNRALKAIFIDSATAFIWQDKLQDEITRIEDIGRSAAEIERKRFQKESFHIADVYADLVTSLKRLQDIFDCSVIYTTTSSTGRPTENPSVPWGSYNPLDTVLKTPSFRSPLPPPWGLFPTLRLVLQREVVRPFPPNVTVHEAQKDAPMRQEMVMRGEFLGSVNGWGREDWPRRILEELKKRGGGEFTFNVGREGIAFS</sequence>
<dbReference type="InterPro" id="IPR006565">
    <property type="entry name" value="BTP"/>
</dbReference>
<dbReference type="VEuPathDB" id="FungiDB:ASPSYDRAFT_56022"/>
<dbReference type="GO" id="GO:0000400">
    <property type="term" value="F:four-way junction DNA binding"/>
    <property type="evidence" value="ECO:0007669"/>
    <property type="project" value="TreeGrafter"/>
</dbReference>
<dbReference type="GO" id="GO:0000724">
    <property type="term" value="P:double-strand break repair via homologous recombination"/>
    <property type="evidence" value="ECO:0007669"/>
    <property type="project" value="InterPro"/>
</dbReference>
<feature type="region of interest" description="Disordered" evidence="5">
    <location>
        <begin position="129"/>
        <end position="303"/>
    </location>
</feature>